<keyword evidence="7 8" id="KW-0030">Aminoacyl-tRNA synthetase</keyword>
<dbReference type="GO" id="GO:0006412">
    <property type="term" value="P:translation"/>
    <property type="evidence" value="ECO:0007669"/>
    <property type="project" value="UniProtKB-KW"/>
</dbReference>
<keyword evidence="3 8" id="KW-0436">Ligase</keyword>
<dbReference type="EMBL" id="JBJKFK010000259">
    <property type="protein sequence ID" value="KAL3318318.1"/>
    <property type="molecule type" value="Genomic_DNA"/>
</dbReference>
<evidence type="ECO:0000256" key="2">
    <source>
        <dbReference type="ARBA" id="ARBA00013164"/>
    </source>
</evidence>
<dbReference type="Pfam" id="PF00133">
    <property type="entry name" value="tRNA-synt_1"/>
    <property type="match status" value="1"/>
</dbReference>
<dbReference type="PANTHER" id="PTHR43740">
    <property type="entry name" value="LEUCYL-TRNA SYNTHETASE"/>
    <property type="match status" value="1"/>
</dbReference>
<proteinExistence type="inferred from homology"/>
<evidence type="ECO:0000256" key="3">
    <source>
        <dbReference type="ARBA" id="ARBA00022598"/>
    </source>
</evidence>
<evidence type="ECO:0000256" key="4">
    <source>
        <dbReference type="ARBA" id="ARBA00022741"/>
    </source>
</evidence>
<evidence type="ECO:0000256" key="1">
    <source>
        <dbReference type="ARBA" id="ARBA00005594"/>
    </source>
</evidence>
<dbReference type="InterPro" id="IPR002302">
    <property type="entry name" value="Leu-tRNA-ligase"/>
</dbReference>
<keyword evidence="6 8" id="KW-0648">Protein biosynthesis</keyword>
<evidence type="ECO:0000256" key="7">
    <source>
        <dbReference type="ARBA" id="ARBA00023146"/>
    </source>
</evidence>
<comment type="caution">
    <text evidence="10">The sequence shown here is derived from an EMBL/GenBank/DDBJ whole genome shotgun (WGS) entry which is preliminary data.</text>
</comment>
<dbReference type="SUPFAM" id="SSF52374">
    <property type="entry name" value="Nucleotidylyl transferase"/>
    <property type="match status" value="1"/>
</dbReference>
<keyword evidence="4 8" id="KW-0547">Nucleotide-binding</keyword>
<dbReference type="Gene3D" id="3.40.50.620">
    <property type="entry name" value="HUPs"/>
    <property type="match status" value="2"/>
</dbReference>
<comment type="similarity">
    <text evidence="1 8">Belongs to the class-I aminoacyl-tRNA synthetase family.</text>
</comment>
<organism evidence="10 11">
    <name type="scientific">Cichlidogyrus casuarinus</name>
    <dbReference type="NCBI Taxonomy" id="1844966"/>
    <lineage>
        <taxon>Eukaryota</taxon>
        <taxon>Metazoa</taxon>
        <taxon>Spiralia</taxon>
        <taxon>Lophotrochozoa</taxon>
        <taxon>Platyhelminthes</taxon>
        <taxon>Monogenea</taxon>
        <taxon>Monopisthocotylea</taxon>
        <taxon>Dactylogyridea</taxon>
        <taxon>Ancyrocephalidae</taxon>
        <taxon>Cichlidogyrus</taxon>
    </lineage>
</organism>
<sequence>MFPYPSGNLHMGHLRVYTISDVLTRYYYLKGYNVLHPIGWDAFGLPAENAAIDRQCMPENWTRENIKTMKEQLQKDMNLLVNWESEFATCDEDYYRWTQWIFLKLYEHGLAFHNSNILSLYPQSLLTGLKEIEQNQWRDVIKLQRGWIGSPNGSFIDFDLVTEDGTYLYERIPIHTDQEDVIINDQLTHINIDPSNAYASLFAKNIEYGDLNNSRKLVLINISESRPETNYRTHSKLSIGSSAFYRPWPEQLTAFAKHPLTGRRIPLFYRPDLYRRPEDGNHSLPGLPTNTFDWKLSIEHKLEQGKTANKGSGRIQAQKILQDLKRGGFPCNSFRTDWLVSRQRFWGTPIPIIHCPSCGSVPVPEQELPVKLPNLDKPIHRNSRPLIDNDEWKNVKCPKCSGAATRETDTLDTFVDSAWYFLRYIDPDNNEQLCTRAKAKKMMPVDIYIGGIEHATKHLYYARFISHFLNDIGVSPQREPFLQFIPVGLVLGETFNDPATGKYYPSNQVEYSMQDLTYRSKDSGNVLNCSWEKMSKSKLNGVEPKEVVARLGHDLTRLCMLSNTGPHKARKWEEGEVLVGVQNWLEKIHKLIEETNKFAAGTIQSTVLEPENIAQKLEQLSRTHQMVVNKVKPSYEETFILSVVIARLQTLTESLRVCFLFIFNPSLMQKFSAIFHDRATGISSAAKFYEFNAALADLVIMLHPLSPLISCEFWNELQKSWSGMNESGHSRLCYEKLSRRYKILEPITHQKFPIQSLTDQK</sequence>
<dbReference type="PROSITE" id="PS00178">
    <property type="entry name" value="AA_TRNA_LIGASE_I"/>
    <property type="match status" value="1"/>
</dbReference>
<evidence type="ECO:0000256" key="6">
    <source>
        <dbReference type="ARBA" id="ARBA00022917"/>
    </source>
</evidence>
<dbReference type="CDD" id="cd00812">
    <property type="entry name" value="LeuRS_core"/>
    <property type="match status" value="1"/>
</dbReference>
<dbReference type="InterPro" id="IPR002300">
    <property type="entry name" value="aa-tRNA-synth_Ia"/>
</dbReference>
<dbReference type="PRINTS" id="PR00985">
    <property type="entry name" value="TRNASYNTHLEU"/>
</dbReference>
<accession>A0ABD2QFJ8</accession>
<gene>
    <name evidence="10" type="primary">LARS2</name>
    <name evidence="10" type="ORF">Ciccas_003020</name>
</gene>
<evidence type="ECO:0000259" key="9">
    <source>
        <dbReference type="Pfam" id="PF00133"/>
    </source>
</evidence>
<dbReference type="Gene3D" id="1.10.730.10">
    <property type="entry name" value="Isoleucyl-tRNA Synthetase, Domain 1"/>
    <property type="match status" value="1"/>
</dbReference>
<dbReference type="GO" id="GO:0005524">
    <property type="term" value="F:ATP binding"/>
    <property type="evidence" value="ECO:0007669"/>
    <property type="project" value="UniProtKB-KW"/>
</dbReference>
<evidence type="ECO:0000313" key="10">
    <source>
        <dbReference type="EMBL" id="KAL3318318.1"/>
    </source>
</evidence>
<dbReference type="GO" id="GO:0004823">
    <property type="term" value="F:leucine-tRNA ligase activity"/>
    <property type="evidence" value="ECO:0007669"/>
    <property type="project" value="UniProtKB-EC"/>
</dbReference>
<protein>
    <recommendedName>
        <fullName evidence="2">leucine--tRNA ligase</fullName>
        <ecNumber evidence="2">6.1.1.4</ecNumber>
    </recommendedName>
</protein>
<dbReference type="InterPro" id="IPR001412">
    <property type="entry name" value="aa-tRNA-synth_I_CS"/>
</dbReference>
<keyword evidence="11" id="KW-1185">Reference proteome</keyword>
<name>A0ABD2QFJ8_9PLAT</name>
<dbReference type="EC" id="6.1.1.4" evidence="2"/>
<reference evidence="10 11" key="1">
    <citation type="submission" date="2024-11" db="EMBL/GenBank/DDBJ databases">
        <title>Adaptive evolution of stress response genes in parasites aligns with host niche diversity.</title>
        <authorList>
            <person name="Hahn C."/>
            <person name="Resl P."/>
        </authorList>
    </citation>
    <scope>NUCLEOTIDE SEQUENCE [LARGE SCALE GENOMIC DNA]</scope>
    <source>
        <strain evidence="10">EGGRZ-B1_66</strain>
        <tissue evidence="10">Body</tissue>
    </source>
</reference>
<keyword evidence="5 8" id="KW-0067">ATP-binding</keyword>
<evidence type="ECO:0000313" key="11">
    <source>
        <dbReference type="Proteomes" id="UP001626550"/>
    </source>
</evidence>
<evidence type="ECO:0000256" key="8">
    <source>
        <dbReference type="RuleBase" id="RU363035"/>
    </source>
</evidence>
<evidence type="ECO:0000256" key="5">
    <source>
        <dbReference type="ARBA" id="ARBA00022840"/>
    </source>
</evidence>
<dbReference type="Proteomes" id="UP001626550">
    <property type="component" value="Unassembled WGS sequence"/>
</dbReference>
<dbReference type="InterPro" id="IPR014729">
    <property type="entry name" value="Rossmann-like_a/b/a_fold"/>
</dbReference>
<dbReference type="PANTHER" id="PTHR43740:SF2">
    <property type="entry name" value="LEUCINE--TRNA LIGASE, MITOCHONDRIAL"/>
    <property type="match status" value="1"/>
</dbReference>
<dbReference type="AlphaFoldDB" id="A0ABD2QFJ8"/>
<feature type="domain" description="Aminoacyl-tRNA synthetase class Ia" evidence="9">
    <location>
        <begin position="3"/>
        <end position="491"/>
    </location>
</feature>